<evidence type="ECO:0000256" key="1">
    <source>
        <dbReference type="ARBA" id="ARBA00006987"/>
    </source>
</evidence>
<keyword evidence="3" id="KW-0675">Receptor</keyword>
<proteinExistence type="inferred from homology"/>
<dbReference type="Pfam" id="PF03401">
    <property type="entry name" value="TctC"/>
    <property type="match status" value="1"/>
</dbReference>
<comment type="caution">
    <text evidence="3">The sequence shown here is derived from an EMBL/GenBank/DDBJ whole genome shotgun (WGS) entry which is preliminary data.</text>
</comment>
<evidence type="ECO:0000313" key="3">
    <source>
        <dbReference type="EMBL" id="RZS78145.1"/>
    </source>
</evidence>
<dbReference type="InterPro" id="IPR042100">
    <property type="entry name" value="Bug_dom1"/>
</dbReference>
<dbReference type="PIRSF" id="PIRSF017082">
    <property type="entry name" value="YflP"/>
    <property type="match status" value="1"/>
</dbReference>
<evidence type="ECO:0000313" key="4">
    <source>
        <dbReference type="Proteomes" id="UP000292445"/>
    </source>
</evidence>
<sequence>MKTRFALQLGAVAAALATTLPAWAQSESAANYPSRPIRIIVPYTPGAINDVLARRIAQQLSEALKQSVVVENKPGGGTVIGTEYVARAEPDGYTLLQTAASHSINPSLVAKLPYDSIKSFSFITLVGTSPYVMTATPSLPANTVPELIALAKSQPGKISYASTGNGGSAHLMGELLKDMAHVDLMHIPYKGLAQGLNDVASGQVQLTFSTYTGAMAYLQPGRVKAIAVTGKERMSVLPNVPTIAETLPGYDASGWWGYVAPAGTPKPIVDKLNRELNKIVQSPEFKEHFKSQGVEMLGTTPEEFRTHVEREMETWRKLIKKANITMG</sequence>
<feature type="chain" id="PRO_5020750156" evidence="2">
    <location>
        <begin position="25"/>
        <end position="327"/>
    </location>
</feature>
<accession>A0A4Q7N7U8</accession>
<dbReference type="SUPFAM" id="SSF53850">
    <property type="entry name" value="Periplasmic binding protein-like II"/>
    <property type="match status" value="1"/>
</dbReference>
<dbReference type="Gene3D" id="3.40.190.10">
    <property type="entry name" value="Periplasmic binding protein-like II"/>
    <property type="match status" value="1"/>
</dbReference>
<dbReference type="AlphaFoldDB" id="A0A4Q7N7U8"/>
<keyword evidence="2" id="KW-0732">Signal</keyword>
<evidence type="ECO:0000256" key="2">
    <source>
        <dbReference type="SAM" id="SignalP"/>
    </source>
</evidence>
<dbReference type="EMBL" id="SGXC01000003">
    <property type="protein sequence ID" value="RZS78145.1"/>
    <property type="molecule type" value="Genomic_DNA"/>
</dbReference>
<feature type="signal peptide" evidence="2">
    <location>
        <begin position="1"/>
        <end position="24"/>
    </location>
</feature>
<dbReference type="InterPro" id="IPR005064">
    <property type="entry name" value="BUG"/>
</dbReference>
<keyword evidence="4" id="KW-1185">Reference proteome</keyword>
<dbReference type="PANTHER" id="PTHR42928">
    <property type="entry name" value="TRICARBOXYLATE-BINDING PROTEIN"/>
    <property type="match status" value="1"/>
</dbReference>
<reference evidence="3 4" key="1">
    <citation type="submission" date="2019-02" db="EMBL/GenBank/DDBJ databases">
        <title>Genomic Encyclopedia of Type Strains, Phase IV (KMG-IV): sequencing the most valuable type-strain genomes for metagenomic binning, comparative biology and taxonomic classification.</title>
        <authorList>
            <person name="Goeker M."/>
        </authorList>
    </citation>
    <scope>NUCLEOTIDE SEQUENCE [LARGE SCALE GENOMIC DNA]</scope>
    <source>
        <strain evidence="3 4">K24</strain>
    </source>
</reference>
<dbReference type="PANTHER" id="PTHR42928:SF5">
    <property type="entry name" value="BLR1237 PROTEIN"/>
    <property type="match status" value="1"/>
</dbReference>
<comment type="similarity">
    <text evidence="1">Belongs to the UPF0065 (bug) family.</text>
</comment>
<dbReference type="Gene3D" id="3.40.190.150">
    <property type="entry name" value="Bordetella uptake gene, domain 1"/>
    <property type="match status" value="1"/>
</dbReference>
<protein>
    <submittedName>
        <fullName evidence="3">Tripartite-type tricarboxylate transporter receptor subunit TctC</fullName>
    </submittedName>
</protein>
<dbReference type="RefSeq" id="WP_130360689.1">
    <property type="nucleotide sequence ID" value="NZ_SGXC01000003.1"/>
</dbReference>
<dbReference type="CDD" id="cd13578">
    <property type="entry name" value="PBP2_Bug27"/>
    <property type="match status" value="1"/>
</dbReference>
<dbReference type="OrthoDB" id="8678477at2"/>
<name>A0A4Q7N7U8_9BURK</name>
<organism evidence="3 4">
    <name type="scientific">Pigmentiphaga kullae</name>
    <dbReference type="NCBI Taxonomy" id="151784"/>
    <lineage>
        <taxon>Bacteria</taxon>
        <taxon>Pseudomonadati</taxon>
        <taxon>Pseudomonadota</taxon>
        <taxon>Betaproteobacteria</taxon>
        <taxon>Burkholderiales</taxon>
        <taxon>Alcaligenaceae</taxon>
        <taxon>Pigmentiphaga</taxon>
    </lineage>
</organism>
<gene>
    <name evidence="3" type="ORF">EV675_4786</name>
</gene>
<dbReference type="Proteomes" id="UP000292445">
    <property type="component" value="Unassembled WGS sequence"/>
</dbReference>